<dbReference type="EMBL" id="JQAT01000002">
    <property type="protein sequence ID" value="KRN28631.1"/>
    <property type="molecule type" value="Genomic_DNA"/>
</dbReference>
<sequence>MVFKREAFVMKKIALEEHVSTPAVSKIYQNPHAAQTSGAVYAQFIQEHLWGNIDHYIQEMAQNEIDQVVLSLVSPGIQGIPDPKQAVALAKATNDLIDQTYVQTHPHQFSAFACVALQNPQAAAAELERAVRDLGMKGALVNGYTDLPNGQVVYLDDPSMEVFWDKVDELNVPVYLHPRTPKPDQRQIYQGYPGLVGSAWGYTQETAVHAIRLMMSGLFDRHPNLRIILGHLGEGLSQNLPRTQARLYKQRQGATGAKNQKPLTYYLRTNFLATTSGHFDTDAFKSALKAFGPRHLMFSIDFPYVTNEEASNWFEQLQLDPTLKQQVAYQNAADILNP</sequence>
<dbReference type="InterPro" id="IPR032466">
    <property type="entry name" value="Metal_Hydrolase"/>
</dbReference>
<dbReference type="PANTHER" id="PTHR21240:SF30">
    <property type="entry name" value="AMIDOHYDROLASE-RELATED DOMAIN-CONTAINING PROTEIN-RELATED"/>
    <property type="match status" value="1"/>
</dbReference>
<dbReference type="GO" id="GO:0016787">
    <property type="term" value="F:hydrolase activity"/>
    <property type="evidence" value="ECO:0007669"/>
    <property type="project" value="UniProtKB-KW"/>
</dbReference>
<feature type="domain" description="Amidohydrolase-related" evidence="2">
    <location>
        <begin position="68"/>
        <end position="336"/>
    </location>
</feature>
<dbReference type="Pfam" id="PF04909">
    <property type="entry name" value="Amidohydro_2"/>
    <property type="match status" value="1"/>
</dbReference>
<dbReference type="AlphaFoldDB" id="A0A0R2FT65"/>
<dbReference type="InterPro" id="IPR006680">
    <property type="entry name" value="Amidohydro-rel"/>
</dbReference>
<gene>
    <name evidence="3" type="ORF">IV38_GL000832</name>
</gene>
<reference evidence="3 4" key="1">
    <citation type="journal article" date="2015" name="Genome Announc.">
        <title>Expanding the biotechnology potential of lactobacilli through comparative genomics of 213 strains and associated genera.</title>
        <authorList>
            <person name="Sun Z."/>
            <person name="Harris H.M."/>
            <person name="McCann A."/>
            <person name="Guo C."/>
            <person name="Argimon S."/>
            <person name="Zhang W."/>
            <person name="Yang X."/>
            <person name="Jeffery I.B."/>
            <person name="Cooney J.C."/>
            <person name="Kagawa T.F."/>
            <person name="Liu W."/>
            <person name="Song Y."/>
            <person name="Salvetti E."/>
            <person name="Wrobel A."/>
            <person name="Rasinkangas P."/>
            <person name="Parkhill J."/>
            <person name="Rea M.C."/>
            <person name="O'Sullivan O."/>
            <person name="Ritari J."/>
            <person name="Douillard F.P."/>
            <person name="Paul Ross R."/>
            <person name="Yang R."/>
            <person name="Briner A.E."/>
            <person name="Felis G.E."/>
            <person name="de Vos W.M."/>
            <person name="Barrangou R."/>
            <person name="Klaenhammer T.R."/>
            <person name="Caufield P.W."/>
            <person name="Cui Y."/>
            <person name="Zhang H."/>
            <person name="O'Toole P.W."/>
        </authorList>
    </citation>
    <scope>NUCLEOTIDE SEQUENCE [LARGE SCALE GENOMIC DNA]</scope>
    <source>
        <strain evidence="3 4">ATCC BAA-66</strain>
    </source>
</reference>
<dbReference type="InterPro" id="IPR032465">
    <property type="entry name" value="ACMSD"/>
</dbReference>
<dbReference type="PANTHER" id="PTHR21240">
    <property type="entry name" value="2-AMINO-3-CARBOXYLMUCONATE-6-SEMIALDEHYDE DECARBOXYLASE"/>
    <property type="match status" value="1"/>
</dbReference>
<dbReference type="Gene3D" id="3.20.20.140">
    <property type="entry name" value="Metal-dependent hydrolases"/>
    <property type="match status" value="1"/>
</dbReference>
<keyword evidence="1" id="KW-0456">Lyase</keyword>
<evidence type="ECO:0000256" key="1">
    <source>
        <dbReference type="ARBA" id="ARBA00023239"/>
    </source>
</evidence>
<dbReference type="SUPFAM" id="SSF51556">
    <property type="entry name" value="Metallo-dependent hydrolases"/>
    <property type="match status" value="1"/>
</dbReference>
<evidence type="ECO:0000259" key="2">
    <source>
        <dbReference type="Pfam" id="PF04909"/>
    </source>
</evidence>
<dbReference type="GO" id="GO:0005829">
    <property type="term" value="C:cytosol"/>
    <property type="evidence" value="ECO:0007669"/>
    <property type="project" value="TreeGrafter"/>
</dbReference>
<dbReference type="Proteomes" id="UP000051751">
    <property type="component" value="Unassembled WGS sequence"/>
</dbReference>
<accession>A0A0R2FT65</accession>
<comment type="caution">
    <text evidence="3">The sequence shown here is derived from an EMBL/GenBank/DDBJ whole genome shotgun (WGS) entry which is preliminary data.</text>
</comment>
<dbReference type="GO" id="GO:0019748">
    <property type="term" value="P:secondary metabolic process"/>
    <property type="evidence" value="ECO:0007669"/>
    <property type="project" value="TreeGrafter"/>
</dbReference>
<dbReference type="PATRIC" id="fig|81857.3.peg.834"/>
<evidence type="ECO:0000313" key="3">
    <source>
        <dbReference type="EMBL" id="KRN28631.1"/>
    </source>
</evidence>
<evidence type="ECO:0000313" key="4">
    <source>
        <dbReference type="Proteomes" id="UP000051751"/>
    </source>
</evidence>
<name>A0A0R2FT65_9LACO</name>
<dbReference type="GO" id="GO:0016831">
    <property type="term" value="F:carboxy-lyase activity"/>
    <property type="evidence" value="ECO:0007669"/>
    <property type="project" value="InterPro"/>
</dbReference>
<protein>
    <submittedName>
        <fullName evidence="3">Amidohydrolase</fullName>
    </submittedName>
</protein>
<keyword evidence="3" id="KW-0378">Hydrolase</keyword>
<proteinExistence type="predicted"/>
<organism evidence="3 4">
    <name type="scientific">Lactobacillus selangorensis</name>
    <dbReference type="NCBI Taxonomy" id="81857"/>
    <lineage>
        <taxon>Bacteria</taxon>
        <taxon>Bacillati</taxon>
        <taxon>Bacillota</taxon>
        <taxon>Bacilli</taxon>
        <taxon>Lactobacillales</taxon>
        <taxon>Lactobacillaceae</taxon>
        <taxon>Lactobacillus</taxon>
    </lineage>
</organism>